<dbReference type="AlphaFoldDB" id="G5IB58"/>
<dbReference type="InterPro" id="IPR024078">
    <property type="entry name" value="LmbE-like_dom_sf"/>
</dbReference>
<dbReference type="HOGENOM" id="CLU_049311_5_1_9"/>
<dbReference type="PANTHER" id="PTHR12993">
    <property type="entry name" value="N-ACETYLGLUCOSAMINYL-PHOSPHATIDYLINOSITOL DE-N-ACETYLASE-RELATED"/>
    <property type="match status" value="1"/>
</dbReference>
<dbReference type="InterPro" id="IPR003737">
    <property type="entry name" value="GlcNAc_PI_deacetylase-related"/>
</dbReference>
<dbReference type="RefSeq" id="WP_006778721.1">
    <property type="nucleotide sequence ID" value="NZ_CP040506.1"/>
</dbReference>
<accession>G5IB58</accession>
<reference evidence="1 2" key="1">
    <citation type="submission" date="2011-08" db="EMBL/GenBank/DDBJ databases">
        <title>The Genome Sequence of Clostridium hathewayi WAL-18680.</title>
        <authorList>
            <consortium name="The Broad Institute Genome Sequencing Platform"/>
            <person name="Earl A."/>
            <person name="Ward D."/>
            <person name="Feldgarden M."/>
            <person name="Gevers D."/>
            <person name="Finegold S.M."/>
            <person name="Summanen P.H."/>
            <person name="Molitoris D.R."/>
            <person name="Song M."/>
            <person name="Daigneault M."/>
            <person name="Allen-Vercoe E."/>
            <person name="Young S.K."/>
            <person name="Zeng Q."/>
            <person name="Gargeya S."/>
            <person name="Fitzgerald M."/>
            <person name="Haas B."/>
            <person name="Abouelleil A."/>
            <person name="Alvarado L."/>
            <person name="Arachchi H.M."/>
            <person name="Berlin A."/>
            <person name="Brown A."/>
            <person name="Chapman S.B."/>
            <person name="Chen Z."/>
            <person name="Dunbar C."/>
            <person name="Freedman E."/>
            <person name="Gearin G."/>
            <person name="Gellesch M."/>
            <person name="Goldberg J."/>
            <person name="Griggs A."/>
            <person name="Gujja S."/>
            <person name="Heiman D."/>
            <person name="Howarth C."/>
            <person name="Larson L."/>
            <person name="Lui A."/>
            <person name="MacDonald P.J.P."/>
            <person name="Montmayeur A."/>
            <person name="Murphy C."/>
            <person name="Neiman D."/>
            <person name="Pearson M."/>
            <person name="Priest M."/>
            <person name="Roberts A."/>
            <person name="Saif S."/>
            <person name="Shea T."/>
            <person name="Shenoy N."/>
            <person name="Sisk P."/>
            <person name="Stolte C."/>
            <person name="Sykes S."/>
            <person name="Wortman J."/>
            <person name="Nusbaum C."/>
            <person name="Birren B."/>
        </authorList>
    </citation>
    <scope>NUCLEOTIDE SEQUENCE [LARGE SCALE GENOMIC DNA]</scope>
    <source>
        <strain evidence="1 2">WAL-18680</strain>
    </source>
</reference>
<organism evidence="1 2">
    <name type="scientific">Hungatella hathewayi WAL-18680</name>
    <dbReference type="NCBI Taxonomy" id="742737"/>
    <lineage>
        <taxon>Bacteria</taxon>
        <taxon>Bacillati</taxon>
        <taxon>Bacillota</taxon>
        <taxon>Clostridia</taxon>
        <taxon>Lachnospirales</taxon>
        <taxon>Lachnospiraceae</taxon>
        <taxon>Hungatella</taxon>
    </lineage>
</organism>
<sequence>MRILAVGAHLDDIELACGGTLTRAISHGSIVKMVVMSKSGYTNYDGKLMRTDEEAVQEGRYAAGILGVSDIQILDFENKNVQYHYTVIETLDKIINDFNPDIIFTHHIFDTHQSHEGTAKSTLSAARRRNTVYMYEPIVPSGRSYVAFHPQMYAEISKIELEKKIEALRAHKTEYHKFGEFWIDGVKARAVYRGYEMGAKYAEAFEIVRCTLEV</sequence>
<gene>
    <name evidence="1" type="ORF">HMPREF9473_00735</name>
</gene>
<dbReference type="PANTHER" id="PTHR12993:SF30">
    <property type="entry name" value="N-ACETYL-ALPHA-D-GLUCOSAMINYL L-MALATE DEACETYLASE 1"/>
    <property type="match status" value="1"/>
</dbReference>
<keyword evidence="2" id="KW-1185">Reference proteome</keyword>
<evidence type="ECO:0000313" key="1">
    <source>
        <dbReference type="EMBL" id="EHI61373.1"/>
    </source>
</evidence>
<protein>
    <recommendedName>
        <fullName evidence="3">PIG-L family deacetylase</fullName>
    </recommendedName>
</protein>
<evidence type="ECO:0000313" key="2">
    <source>
        <dbReference type="Proteomes" id="UP000005384"/>
    </source>
</evidence>
<dbReference type="GO" id="GO:0016811">
    <property type="term" value="F:hydrolase activity, acting on carbon-nitrogen (but not peptide) bonds, in linear amides"/>
    <property type="evidence" value="ECO:0007669"/>
    <property type="project" value="TreeGrafter"/>
</dbReference>
<dbReference type="OrthoDB" id="9815144at2"/>
<dbReference type="PATRIC" id="fig|742737.3.peg.733"/>
<dbReference type="SUPFAM" id="SSF102588">
    <property type="entry name" value="LmbE-like"/>
    <property type="match status" value="1"/>
</dbReference>
<comment type="caution">
    <text evidence="1">The sequence shown here is derived from an EMBL/GenBank/DDBJ whole genome shotgun (WGS) entry which is preliminary data.</text>
</comment>
<proteinExistence type="predicted"/>
<name>G5IB58_9FIRM</name>
<evidence type="ECO:0008006" key="3">
    <source>
        <dbReference type="Google" id="ProtNLM"/>
    </source>
</evidence>
<dbReference type="Pfam" id="PF02585">
    <property type="entry name" value="PIG-L"/>
    <property type="match status" value="1"/>
</dbReference>
<dbReference type="EMBL" id="ADLN01000005">
    <property type="protein sequence ID" value="EHI61373.1"/>
    <property type="molecule type" value="Genomic_DNA"/>
</dbReference>
<dbReference type="Gene3D" id="3.40.50.10320">
    <property type="entry name" value="LmbE-like"/>
    <property type="match status" value="1"/>
</dbReference>
<dbReference type="Proteomes" id="UP000005384">
    <property type="component" value="Unassembled WGS sequence"/>
</dbReference>